<dbReference type="Pfam" id="PF05494">
    <property type="entry name" value="MlaC"/>
    <property type="match status" value="1"/>
</dbReference>
<gene>
    <name evidence="2" type="ORF">J0X12_14780</name>
</gene>
<dbReference type="Gene3D" id="1.25.40.10">
    <property type="entry name" value="Tetratricopeptide repeat domain"/>
    <property type="match status" value="1"/>
</dbReference>
<dbReference type="SMART" id="SM00671">
    <property type="entry name" value="SEL1"/>
    <property type="match status" value="5"/>
</dbReference>
<dbReference type="PANTHER" id="PTHR45011:SF1">
    <property type="entry name" value="DAP3-BINDING CELL DEATH ENHANCER 1"/>
    <property type="match status" value="1"/>
</dbReference>
<dbReference type="InterPro" id="IPR008869">
    <property type="entry name" value="MlaC/ttg2D"/>
</dbReference>
<evidence type="ECO:0000313" key="3">
    <source>
        <dbReference type="Proteomes" id="UP000664761"/>
    </source>
</evidence>
<dbReference type="InterPro" id="IPR042245">
    <property type="entry name" value="Tgt2/MlaC_sf"/>
</dbReference>
<accession>A0ABS3F8Q7</accession>
<feature type="signal peptide" evidence="1">
    <location>
        <begin position="1"/>
        <end position="26"/>
    </location>
</feature>
<dbReference type="InterPro" id="IPR052748">
    <property type="entry name" value="ISR_Activator"/>
</dbReference>
<dbReference type="Proteomes" id="UP000664761">
    <property type="component" value="Unassembled WGS sequence"/>
</dbReference>
<keyword evidence="1" id="KW-0732">Signal</keyword>
<name>A0ABS3F8Q7_9PROT</name>
<evidence type="ECO:0000256" key="1">
    <source>
        <dbReference type="SAM" id="SignalP"/>
    </source>
</evidence>
<dbReference type="Pfam" id="PF08238">
    <property type="entry name" value="Sel1"/>
    <property type="match status" value="5"/>
</dbReference>
<keyword evidence="3" id="KW-1185">Reference proteome</keyword>
<comment type="caution">
    <text evidence="2">The sequence shown here is derived from an EMBL/GenBank/DDBJ whole genome shotgun (WGS) entry which is preliminary data.</text>
</comment>
<dbReference type="SUPFAM" id="SSF81901">
    <property type="entry name" value="HCP-like"/>
    <property type="match status" value="1"/>
</dbReference>
<feature type="chain" id="PRO_5046818838" evidence="1">
    <location>
        <begin position="27"/>
        <end position="447"/>
    </location>
</feature>
<dbReference type="InterPro" id="IPR006597">
    <property type="entry name" value="Sel1-like"/>
</dbReference>
<organism evidence="2 3">
    <name type="scientific">Sneathiella sedimenti</name>
    <dbReference type="NCBI Taxonomy" id="2816034"/>
    <lineage>
        <taxon>Bacteria</taxon>
        <taxon>Pseudomonadati</taxon>
        <taxon>Pseudomonadota</taxon>
        <taxon>Alphaproteobacteria</taxon>
        <taxon>Sneathiellales</taxon>
        <taxon>Sneathiellaceae</taxon>
        <taxon>Sneathiella</taxon>
    </lineage>
</organism>
<dbReference type="InterPro" id="IPR011990">
    <property type="entry name" value="TPR-like_helical_dom_sf"/>
</dbReference>
<dbReference type="PANTHER" id="PTHR45011">
    <property type="entry name" value="DAP3-BINDING CELL DEATH ENHANCER 1"/>
    <property type="match status" value="1"/>
</dbReference>
<protein>
    <submittedName>
        <fullName evidence="2">ABC transporter substrate-binding protein</fullName>
    </submittedName>
</protein>
<dbReference type="RefSeq" id="WP_207047200.1">
    <property type="nucleotide sequence ID" value="NZ_JAFLNC010000005.1"/>
</dbReference>
<dbReference type="EMBL" id="JAFLNC010000005">
    <property type="protein sequence ID" value="MBO0334889.1"/>
    <property type="molecule type" value="Genomic_DNA"/>
</dbReference>
<dbReference type="Gene3D" id="3.10.450.710">
    <property type="entry name" value="Tgt2/MlaC"/>
    <property type="match status" value="1"/>
</dbReference>
<reference evidence="2 3" key="1">
    <citation type="submission" date="2021-03" db="EMBL/GenBank/DDBJ databases">
        <title>Sneathiella sp. CAU 1612 isolated from Kang Won-do.</title>
        <authorList>
            <person name="Kim W."/>
        </authorList>
    </citation>
    <scope>NUCLEOTIDE SEQUENCE [LARGE SCALE GENOMIC DNA]</scope>
    <source>
        <strain evidence="2 3">CAU 1612</strain>
    </source>
</reference>
<sequence length="447" mass="49322">MALFRIATLAAGVVIALVSGPPDAVAAERATRAEAVILDLSRQARDILSQTDKPIRARESQLATSIGRHFHFTLISELVVGPDWADLPQHQRQEFLNLFRDFYLLSYGSQLGGYPDDDFTILAVEEKGARDAFVTTRLIRPKRDPVVVDWRLREVLGSPLIIDILINGTSVAISHREGFQPVLSSDGIEGLITLFQIRAERLNAETRGFAAGELFEQGRFAEAVAIWEDLAQKGNPEAQFNLSTMYAEGRGTEPDSAKADYWNNRALKAGYPPAQHNHALSLLAQKQEKAAVALLEKAARAGFAPSQYTLGKMYSYALGVREDPARAFEYIRLAANSGLPEAQYNLGKIYRDGYGTAADIEASFTWFERAAQQGHGKAQAKLAARYGSGEGIAHDDVEALKWAILATQEGEEDAAEWQKLYKGRMADADITRAELLAKEFKPNREEP</sequence>
<evidence type="ECO:0000313" key="2">
    <source>
        <dbReference type="EMBL" id="MBO0334889.1"/>
    </source>
</evidence>
<proteinExistence type="predicted"/>